<gene>
    <name evidence="10" type="ORF">CHIRRI_LOCUS12611</name>
</gene>
<evidence type="ECO:0000259" key="9">
    <source>
        <dbReference type="PROSITE" id="PS50850"/>
    </source>
</evidence>
<feature type="transmembrane region" description="Helical" evidence="8">
    <location>
        <begin position="258"/>
        <end position="284"/>
    </location>
</feature>
<feature type="domain" description="Major facilitator superfamily (MFS) profile" evidence="9">
    <location>
        <begin position="17"/>
        <end position="458"/>
    </location>
</feature>
<dbReference type="FunFam" id="1.20.1250.20:FF:000003">
    <property type="entry name" value="Solute carrier family 17 member 3"/>
    <property type="match status" value="1"/>
</dbReference>
<dbReference type="EMBL" id="OU895879">
    <property type="protein sequence ID" value="CAG9809791.1"/>
    <property type="molecule type" value="Genomic_DNA"/>
</dbReference>
<evidence type="ECO:0000313" key="10">
    <source>
        <dbReference type="EMBL" id="CAG9809791.1"/>
    </source>
</evidence>
<organism evidence="10 11">
    <name type="scientific">Chironomus riparius</name>
    <dbReference type="NCBI Taxonomy" id="315576"/>
    <lineage>
        <taxon>Eukaryota</taxon>
        <taxon>Metazoa</taxon>
        <taxon>Ecdysozoa</taxon>
        <taxon>Arthropoda</taxon>
        <taxon>Hexapoda</taxon>
        <taxon>Insecta</taxon>
        <taxon>Pterygota</taxon>
        <taxon>Neoptera</taxon>
        <taxon>Endopterygota</taxon>
        <taxon>Diptera</taxon>
        <taxon>Nematocera</taxon>
        <taxon>Chironomoidea</taxon>
        <taxon>Chironomidae</taxon>
        <taxon>Chironominae</taxon>
        <taxon>Chironomus</taxon>
    </lineage>
</organism>
<sequence length="485" mass="54090">MIKTMGRCFCNIPVRYILVIMGGFALINAYTMRNVLSIAITEMTYREAENGTKIYDNTCPATSEKYTKGRDGYVWSEQLQGVILGAFYWGYTILHIPGAILAAKYGGKYTLSIGILSTAILTLLTPITIQYGGAYWLIALRILEGFGEGTTFPALNTLLSAWIPQKERSKATAIVFGGAQMGNIITNSVSGVLLGYFDGWSAPFYFFGGAAVIWFIVFEFLCYNDPQSHPFITNSEKEYLQAELNQLSRDKTINKTPWWAICTSVPMITLIIAQIGHSVGYFVVVTDLPKYMADVLKFDIKENGFYSTLPYISMWVMSIVFATLSDWMLAKKLISLTASRKLFTSISFTIPGIFLIIASFSGCNRVMAVIMFTIAMGFMSAFYSGIKANNLDLSPNFAGAIMALTNGWGAVIGIITPYMIGVLTPNRTILEWRNVFYISCGFLVVTNIIYVIWGSAEKQPWDDPLYKKPKDVENSEKKDKAEEKF</sequence>
<keyword evidence="4" id="KW-0769">Symport</keyword>
<dbReference type="InterPro" id="IPR011701">
    <property type="entry name" value="MFS"/>
</dbReference>
<evidence type="ECO:0000256" key="2">
    <source>
        <dbReference type="ARBA" id="ARBA00022448"/>
    </source>
</evidence>
<proteinExistence type="predicted"/>
<dbReference type="Proteomes" id="UP001153620">
    <property type="component" value="Chromosome 3"/>
</dbReference>
<dbReference type="InterPro" id="IPR050382">
    <property type="entry name" value="MFS_Na/Anion_cotransporter"/>
</dbReference>
<evidence type="ECO:0000256" key="8">
    <source>
        <dbReference type="SAM" id="Phobius"/>
    </source>
</evidence>
<dbReference type="CDD" id="cd17318">
    <property type="entry name" value="MFS_SLC17"/>
    <property type="match status" value="1"/>
</dbReference>
<dbReference type="AlphaFoldDB" id="A0A9N9S4H3"/>
<comment type="subcellular location">
    <subcellularLocation>
        <location evidence="1">Membrane</location>
        <topology evidence="1">Multi-pass membrane protein</topology>
    </subcellularLocation>
</comment>
<feature type="transmembrane region" description="Helical" evidence="8">
    <location>
        <begin position="366"/>
        <end position="385"/>
    </location>
</feature>
<feature type="transmembrane region" description="Helical" evidence="8">
    <location>
        <begin position="342"/>
        <end position="360"/>
    </location>
</feature>
<accession>A0A9N9S4H3</accession>
<keyword evidence="3 8" id="KW-0812">Transmembrane</keyword>
<reference evidence="10" key="1">
    <citation type="submission" date="2022-01" db="EMBL/GenBank/DDBJ databases">
        <authorList>
            <person name="King R."/>
        </authorList>
    </citation>
    <scope>NUCLEOTIDE SEQUENCE</scope>
</reference>
<dbReference type="Pfam" id="PF07690">
    <property type="entry name" value="MFS_1"/>
    <property type="match status" value="1"/>
</dbReference>
<evidence type="ECO:0000256" key="3">
    <source>
        <dbReference type="ARBA" id="ARBA00022692"/>
    </source>
</evidence>
<dbReference type="PROSITE" id="PS50850">
    <property type="entry name" value="MFS"/>
    <property type="match status" value="1"/>
</dbReference>
<feature type="transmembrane region" description="Helical" evidence="8">
    <location>
        <begin position="397"/>
        <end position="420"/>
    </location>
</feature>
<feature type="transmembrane region" description="Helical" evidence="8">
    <location>
        <begin position="203"/>
        <end position="223"/>
    </location>
</feature>
<evidence type="ECO:0000313" key="11">
    <source>
        <dbReference type="Proteomes" id="UP001153620"/>
    </source>
</evidence>
<feature type="region of interest" description="Disordered" evidence="7">
    <location>
        <begin position="459"/>
        <end position="485"/>
    </location>
</feature>
<dbReference type="InterPro" id="IPR036259">
    <property type="entry name" value="MFS_trans_sf"/>
</dbReference>
<reference evidence="10" key="2">
    <citation type="submission" date="2022-10" db="EMBL/GenBank/DDBJ databases">
        <authorList>
            <consortium name="ENA_rothamsted_submissions"/>
            <consortium name="culmorum"/>
            <person name="King R."/>
        </authorList>
    </citation>
    <scope>NUCLEOTIDE SEQUENCE</scope>
</reference>
<dbReference type="SUPFAM" id="SSF103473">
    <property type="entry name" value="MFS general substrate transporter"/>
    <property type="match status" value="1"/>
</dbReference>
<evidence type="ECO:0000256" key="4">
    <source>
        <dbReference type="ARBA" id="ARBA00022847"/>
    </source>
</evidence>
<dbReference type="Gene3D" id="1.20.1250.20">
    <property type="entry name" value="MFS general substrate transporter like domains"/>
    <property type="match status" value="2"/>
</dbReference>
<protein>
    <recommendedName>
        <fullName evidence="9">Major facilitator superfamily (MFS) profile domain-containing protein</fullName>
    </recommendedName>
</protein>
<dbReference type="FunFam" id="1.20.1250.20:FF:000423">
    <property type="entry name" value="Putative inorganic phosphate cotransporter-like Protein"/>
    <property type="match status" value="1"/>
</dbReference>
<feature type="transmembrane region" description="Helical" evidence="8">
    <location>
        <begin position="435"/>
        <end position="453"/>
    </location>
</feature>
<evidence type="ECO:0000256" key="1">
    <source>
        <dbReference type="ARBA" id="ARBA00004141"/>
    </source>
</evidence>
<evidence type="ECO:0000256" key="5">
    <source>
        <dbReference type="ARBA" id="ARBA00022989"/>
    </source>
</evidence>
<evidence type="ECO:0000256" key="6">
    <source>
        <dbReference type="ARBA" id="ARBA00023136"/>
    </source>
</evidence>
<dbReference type="PANTHER" id="PTHR11662">
    <property type="entry name" value="SOLUTE CARRIER FAMILY 17"/>
    <property type="match status" value="1"/>
</dbReference>
<dbReference type="GO" id="GO:0016020">
    <property type="term" value="C:membrane"/>
    <property type="evidence" value="ECO:0007669"/>
    <property type="project" value="UniProtKB-SubCell"/>
</dbReference>
<dbReference type="InterPro" id="IPR020846">
    <property type="entry name" value="MFS_dom"/>
</dbReference>
<keyword evidence="11" id="KW-1185">Reference proteome</keyword>
<keyword evidence="2" id="KW-0813">Transport</keyword>
<feature type="transmembrane region" description="Helical" evidence="8">
    <location>
        <begin position="12"/>
        <end position="30"/>
    </location>
</feature>
<feature type="transmembrane region" description="Helical" evidence="8">
    <location>
        <begin position="82"/>
        <end position="102"/>
    </location>
</feature>
<feature type="transmembrane region" description="Helical" evidence="8">
    <location>
        <begin position="171"/>
        <end position="197"/>
    </location>
</feature>
<feature type="transmembrane region" description="Helical" evidence="8">
    <location>
        <begin position="109"/>
        <end position="129"/>
    </location>
</feature>
<dbReference type="GO" id="GO:0006820">
    <property type="term" value="P:monoatomic anion transport"/>
    <property type="evidence" value="ECO:0007669"/>
    <property type="project" value="TreeGrafter"/>
</dbReference>
<keyword evidence="6 8" id="KW-0472">Membrane</keyword>
<dbReference type="GO" id="GO:0015293">
    <property type="term" value="F:symporter activity"/>
    <property type="evidence" value="ECO:0007669"/>
    <property type="project" value="UniProtKB-KW"/>
</dbReference>
<dbReference type="OrthoDB" id="2985014at2759"/>
<feature type="transmembrane region" description="Helical" evidence="8">
    <location>
        <begin position="304"/>
        <end position="330"/>
    </location>
</feature>
<name>A0A9N9S4H3_9DIPT</name>
<dbReference type="PANTHER" id="PTHR11662:SF415">
    <property type="entry name" value="AT30085P-RELATED"/>
    <property type="match status" value="1"/>
</dbReference>
<evidence type="ECO:0000256" key="7">
    <source>
        <dbReference type="SAM" id="MobiDB-lite"/>
    </source>
</evidence>
<keyword evidence="5 8" id="KW-1133">Transmembrane helix</keyword>